<accession>A0A1I4BL54</accession>
<proteinExistence type="predicted"/>
<sequence>MMKDTLWFARRKRHVEGVKHDPRLEVVGERPPNDPARPGVEHDRQEQETGKRRNERDVGDPQFVRPVGDEVPSDEIVRRTMVAIALVVGALRRRLTPASAAAHIRRAMRFLPIAMPSAFISAWMRGAP</sequence>
<feature type="region of interest" description="Disordered" evidence="1">
    <location>
        <begin position="18"/>
        <end position="70"/>
    </location>
</feature>
<gene>
    <name evidence="2" type="ORF">SAMN05444581_11585</name>
</gene>
<name>A0A1I4BL54_9HYPH</name>
<reference evidence="2 3" key="1">
    <citation type="submission" date="2016-10" db="EMBL/GenBank/DDBJ databases">
        <authorList>
            <person name="de Groot N.N."/>
        </authorList>
    </citation>
    <scope>NUCLEOTIDE SEQUENCE [LARGE SCALE GENOMIC DNA]</scope>
    <source>
        <strain evidence="2 3">NE2</strain>
    </source>
</reference>
<dbReference type="EMBL" id="FOSN01000015">
    <property type="protein sequence ID" value="SFK69528.1"/>
    <property type="molecule type" value="Genomic_DNA"/>
</dbReference>
<organism evidence="2 3">
    <name type="scientific">Methylocapsa palsarum</name>
    <dbReference type="NCBI Taxonomy" id="1612308"/>
    <lineage>
        <taxon>Bacteria</taxon>
        <taxon>Pseudomonadati</taxon>
        <taxon>Pseudomonadota</taxon>
        <taxon>Alphaproteobacteria</taxon>
        <taxon>Hyphomicrobiales</taxon>
        <taxon>Beijerinckiaceae</taxon>
        <taxon>Methylocapsa</taxon>
    </lineage>
</organism>
<dbReference type="AlphaFoldDB" id="A0A1I4BL54"/>
<feature type="compositionally biased region" description="Basic and acidic residues" evidence="1">
    <location>
        <begin position="39"/>
        <end position="59"/>
    </location>
</feature>
<protein>
    <submittedName>
        <fullName evidence="2">Uncharacterized protein</fullName>
    </submittedName>
</protein>
<evidence type="ECO:0000313" key="2">
    <source>
        <dbReference type="EMBL" id="SFK69528.1"/>
    </source>
</evidence>
<dbReference type="AntiFam" id="ANF00009">
    <property type="entry name" value="Shadow ORF (opposite transposase protein)"/>
</dbReference>
<feature type="compositionally biased region" description="Basic and acidic residues" evidence="1">
    <location>
        <begin position="18"/>
        <end position="32"/>
    </location>
</feature>
<keyword evidence="3" id="KW-1185">Reference proteome</keyword>
<dbReference type="Proteomes" id="UP000198755">
    <property type="component" value="Unassembled WGS sequence"/>
</dbReference>
<evidence type="ECO:0000256" key="1">
    <source>
        <dbReference type="SAM" id="MobiDB-lite"/>
    </source>
</evidence>
<evidence type="ECO:0000313" key="3">
    <source>
        <dbReference type="Proteomes" id="UP000198755"/>
    </source>
</evidence>